<dbReference type="Pfam" id="PF02254">
    <property type="entry name" value="TrkA_N"/>
    <property type="match status" value="1"/>
</dbReference>
<feature type="transmembrane region" description="Helical" evidence="8">
    <location>
        <begin position="17"/>
        <end position="36"/>
    </location>
</feature>
<feature type="transmembrane region" description="Helical" evidence="8">
    <location>
        <begin position="97"/>
        <end position="121"/>
    </location>
</feature>
<evidence type="ECO:0000256" key="4">
    <source>
        <dbReference type="ARBA" id="ARBA00022692"/>
    </source>
</evidence>
<evidence type="ECO:0000313" key="10">
    <source>
        <dbReference type="EMBL" id="MFC5382635.1"/>
    </source>
</evidence>
<feature type="transmembrane region" description="Helical" evidence="8">
    <location>
        <begin position="69"/>
        <end position="88"/>
    </location>
</feature>
<evidence type="ECO:0000256" key="5">
    <source>
        <dbReference type="ARBA" id="ARBA00022989"/>
    </source>
</evidence>
<feature type="domain" description="UBP-type" evidence="9">
    <location>
        <begin position="618"/>
        <end position="719"/>
    </location>
</feature>
<dbReference type="Gene3D" id="3.40.50.720">
    <property type="entry name" value="NAD(P)-binding Rossmann-like Domain"/>
    <property type="match status" value="1"/>
</dbReference>
<evidence type="ECO:0000256" key="1">
    <source>
        <dbReference type="ARBA" id="ARBA00004141"/>
    </source>
</evidence>
<dbReference type="Pfam" id="PF00999">
    <property type="entry name" value="Na_H_Exchanger"/>
    <property type="match status" value="1"/>
</dbReference>
<feature type="transmembrane region" description="Helical" evidence="8">
    <location>
        <begin position="310"/>
        <end position="329"/>
    </location>
</feature>
<dbReference type="InterPro" id="IPR013083">
    <property type="entry name" value="Znf_RING/FYVE/PHD"/>
</dbReference>
<evidence type="ECO:0000256" key="8">
    <source>
        <dbReference type="SAM" id="Phobius"/>
    </source>
</evidence>
<feature type="transmembrane region" description="Helical" evidence="8">
    <location>
        <begin position="279"/>
        <end position="298"/>
    </location>
</feature>
<keyword evidence="6 8" id="KW-0472">Membrane</keyword>
<keyword evidence="3" id="KW-0813">Transport</keyword>
<feature type="transmembrane region" description="Helical" evidence="8">
    <location>
        <begin position="127"/>
        <end position="147"/>
    </location>
</feature>
<dbReference type="PROSITE" id="PS50271">
    <property type="entry name" value="ZF_UBP"/>
    <property type="match status" value="1"/>
</dbReference>
<name>A0ABW0GTQ5_9MICO</name>
<dbReference type="Pfam" id="PF02148">
    <property type="entry name" value="zf-UBP"/>
    <property type="match status" value="1"/>
</dbReference>
<evidence type="ECO:0000256" key="7">
    <source>
        <dbReference type="SAM" id="MobiDB-lite"/>
    </source>
</evidence>
<dbReference type="Gene3D" id="3.30.40.10">
    <property type="entry name" value="Zinc/RING finger domain, C3HC4 (zinc finger)"/>
    <property type="match status" value="1"/>
</dbReference>
<dbReference type="EMBL" id="JBHSLD010000028">
    <property type="protein sequence ID" value="MFC5382635.1"/>
    <property type="molecule type" value="Genomic_DNA"/>
</dbReference>
<comment type="subcellular location">
    <subcellularLocation>
        <location evidence="1">Membrane</location>
        <topology evidence="1">Multi-pass membrane protein</topology>
    </subcellularLocation>
</comment>
<evidence type="ECO:0000313" key="11">
    <source>
        <dbReference type="Proteomes" id="UP001596122"/>
    </source>
</evidence>
<dbReference type="SUPFAM" id="SSF51735">
    <property type="entry name" value="NAD(P)-binding Rossmann-fold domains"/>
    <property type="match status" value="1"/>
</dbReference>
<dbReference type="InterPro" id="IPR036291">
    <property type="entry name" value="NAD(P)-bd_dom_sf"/>
</dbReference>
<reference evidence="11" key="1">
    <citation type="journal article" date="2019" name="Int. J. Syst. Evol. Microbiol.">
        <title>The Global Catalogue of Microorganisms (GCM) 10K type strain sequencing project: providing services to taxonomists for standard genome sequencing and annotation.</title>
        <authorList>
            <consortium name="The Broad Institute Genomics Platform"/>
            <consortium name="The Broad Institute Genome Sequencing Center for Infectious Disease"/>
            <person name="Wu L."/>
            <person name="Ma J."/>
        </authorList>
    </citation>
    <scope>NUCLEOTIDE SEQUENCE [LARGE SCALE GENOMIC DNA]</scope>
    <source>
        <strain evidence="11">CCUG 43114</strain>
    </source>
</reference>
<organism evidence="10 11">
    <name type="scientific">Aquipuribacter nitratireducens</name>
    <dbReference type="NCBI Taxonomy" id="650104"/>
    <lineage>
        <taxon>Bacteria</taxon>
        <taxon>Bacillati</taxon>
        <taxon>Actinomycetota</taxon>
        <taxon>Actinomycetes</taxon>
        <taxon>Micrococcales</taxon>
        <taxon>Intrasporangiaceae</taxon>
        <taxon>Aquipuribacter</taxon>
    </lineage>
</organism>
<gene>
    <name evidence="10" type="ORF">ACFPJ6_17865</name>
</gene>
<dbReference type="Gene3D" id="1.20.1530.20">
    <property type="match status" value="1"/>
</dbReference>
<evidence type="ECO:0000256" key="2">
    <source>
        <dbReference type="ARBA" id="ARBA00005551"/>
    </source>
</evidence>
<feature type="transmembrane region" description="Helical" evidence="8">
    <location>
        <begin position="224"/>
        <end position="245"/>
    </location>
</feature>
<feature type="transmembrane region" description="Helical" evidence="8">
    <location>
        <begin position="195"/>
        <end position="212"/>
    </location>
</feature>
<dbReference type="PANTHER" id="PTHR42751:SF3">
    <property type="entry name" value="SODIUM_GLUTAMATE SYMPORTER"/>
    <property type="match status" value="1"/>
</dbReference>
<feature type="transmembrane region" description="Helical" evidence="8">
    <location>
        <begin position="159"/>
        <end position="183"/>
    </location>
</feature>
<accession>A0ABW0GTQ5</accession>
<dbReference type="InterPro" id="IPR038770">
    <property type="entry name" value="Na+/solute_symporter_sf"/>
</dbReference>
<comment type="caution">
    <text evidence="10">The sequence shown here is derived from an EMBL/GenBank/DDBJ whole genome shotgun (WGS) entry which is preliminary data.</text>
</comment>
<evidence type="ECO:0000256" key="3">
    <source>
        <dbReference type="ARBA" id="ARBA00022448"/>
    </source>
</evidence>
<dbReference type="PANTHER" id="PTHR42751">
    <property type="entry name" value="SODIUM/HYDROGEN EXCHANGER FAMILY/TRKA DOMAIN PROTEIN"/>
    <property type="match status" value="1"/>
</dbReference>
<sequence>MLDQAAVLAAGEGPPPFLVSTAVLVVAAAAIGYVSVRAKVVPIVGFLLAGVLIGPEQLGLVAEVETVEAAAEVGVIFLLFIIGIEFSLERLAALRTWIVVGGGLQVALAVGVVAAICLALGVGWRDAVFTGFLVSLSSTAIVLKLLGDARETTTTRGRLAVALLVFQDLAVVAMVLLVPLLGAGAGGEDSSGGDLALALLTAVGIVALVLVVARRVLPPLLERVARTCSPEVFLLTVLAICFGTATLTALAGVSVSLGAFLAGLVVSESRLSSQALGEILPLQILFAAVFFVSVGMLLDVGFVVANLPVVLAGVAALFVVKLLTTWLAVSVLRRTGRRRGTALAAGPALGTALLLAQIGEFSFVLETAGRSSGLSPGGLGDDGSQAFIAASVLLLLATPLMATAGRRLEARLEARDDARRQAAATAARGDDPRPSGPAAADGDQQVLLSGWGPATRALARELRGRGVDLSVVTLNPDGALEAEADGHRVVMGDSTKSAVLEMAGLERTRLLVVAEDEHEQAVRIAGVVAGLAQYDVPVLARPLGGTDLAEMVAVGVRTVVDAEGASRHALTKAVLAALGEAGGPLPSVVLPAPLDGGAPRSAVSLSSVVVVRPDPQAPACTHLRDARPVLPTSVGCEECLREGTSWVHLRVCTSCGHVGCCDSSPGQHARQHAGDFAHPVVASLEPGESWAYCFEDRMTAEDAGAEVTTAESPEPTGQA</sequence>
<comment type="similarity">
    <text evidence="2">Belongs to the monovalent cation:proton antiporter 2 (CPA2) transporter (TC 2.A.37) family.</text>
</comment>
<dbReference type="SUPFAM" id="SSF57850">
    <property type="entry name" value="RING/U-box"/>
    <property type="match status" value="1"/>
</dbReference>
<dbReference type="InterPro" id="IPR003148">
    <property type="entry name" value="RCK_N"/>
</dbReference>
<proteinExistence type="inferred from homology"/>
<dbReference type="InterPro" id="IPR006153">
    <property type="entry name" value="Cation/H_exchanger_TM"/>
</dbReference>
<keyword evidence="5 8" id="KW-1133">Transmembrane helix</keyword>
<evidence type="ECO:0000259" key="9">
    <source>
        <dbReference type="PROSITE" id="PS50271"/>
    </source>
</evidence>
<feature type="region of interest" description="Disordered" evidence="7">
    <location>
        <begin position="419"/>
        <end position="444"/>
    </location>
</feature>
<evidence type="ECO:0000256" key="6">
    <source>
        <dbReference type="ARBA" id="ARBA00023136"/>
    </source>
</evidence>
<protein>
    <submittedName>
        <fullName evidence="10">Cation:proton antiporter</fullName>
    </submittedName>
</protein>
<dbReference type="Proteomes" id="UP001596122">
    <property type="component" value="Unassembled WGS sequence"/>
</dbReference>
<dbReference type="InterPro" id="IPR001607">
    <property type="entry name" value="Znf_UBP"/>
</dbReference>
<keyword evidence="11" id="KW-1185">Reference proteome</keyword>
<dbReference type="RefSeq" id="WP_340270312.1">
    <property type="nucleotide sequence ID" value="NZ_JBBEOG010000006.1"/>
</dbReference>
<feature type="transmembrane region" description="Helical" evidence="8">
    <location>
        <begin position="43"/>
        <end position="63"/>
    </location>
</feature>
<keyword evidence="4 8" id="KW-0812">Transmembrane</keyword>